<proteinExistence type="predicted"/>
<protein>
    <recommendedName>
        <fullName evidence="3">RRM domain-containing protein</fullName>
    </recommendedName>
</protein>
<organism evidence="1 2">
    <name type="scientific">Colletotrichum tamarilloi</name>
    <dbReference type="NCBI Taxonomy" id="1209934"/>
    <lineage>
        <taxon>Eukaryota</taxon>
        <taxon>Fungi</taxon>
        <taxon>Dikarya</taxon>
        <taxon>Ascomycota</taxon>
        <taxon>Pezizomycotina</taxon>
        <taxon>Sordariomycetes</taxon>
        <taxon>Hypocreomycetidae</taxon>
        <taxon>Glomerellales</taxon>
        <taxon>Glomerellaceae</taxon>
        <taxon>Colletotrichum</taxon>
        <taxon>Colletotrichum acutatum species complex</taxon>
    </lineage>
</organism>
<gene>
    <name evidence="1" type="ORF">CTAM01_10064</name>
</gene>
<sequence length="254" mass="28318">MMPRWHSSFQTVDATDFSEQVPRGSSSTKVTLVIVRNLWAQVLEFRGIYLCLGAGWSTTQVWALRRDWGAERRGTTYKFWNLEPPWSRSGALVSVWYTGHEEPWETDKAEFSKKKNNNYSNSNWTTPDSTTITSSINSNTGLPQITPKTFTTASPAIATMGSPSGPLRPRASSNFMGIRASGFPPSMTPQEKHLFSTHVNTATTRLSSTMAASETGEGYVFVVYFHKTTAADALALLQAADIRVRGHEIQFSWH</sequence>
<evidence type="ECO:0008006" key="3">
    <source>
        <dbReference type="Google" id="ProtNLM"/>
    </source>
</evidence>
<dbReference type="EMBL" id="MLFU01000044">
    <property type="protein sequence ID" value="KAK1492007.1"/>
    <property type="molecule type" value="Genomic_DNA"/>
</dbReference>
<dbReference type="RefSeq" id="XP_060379215.1">
    <property type="nucleotide sequence ID" value="XM_060526080.1"/>
</dbReference>
<reference evidence="1 2" key="1">
    <citation type="submission" date="2016-10" db="EMBL/GenBank/DDBJ databases">
        <title>The genome sequence of Colletotrichum fioriniae PJ7.</title>
        <authorList>
            <person name="Baroncelli R."/>
        </authorList>
    </citation>
    <scope>NUCLEOTIDE SEQUENCE [LARGE SCALE GENOMIC DNA]</scope>
    <source>
        <strain evidence="1 2">Tom-12</strain>
    </source>
</reference>
<name>A0ABQ9R1D8_9PEZI</name>
<dbReference type="Proteomes" id="UP001227543">
    <property type="component" value="Unassembled WGS sequence"/>
</dbReference>
<dbReference type="GeneID" id="85410318"/>
<keyword evidence="2" id="KW-1185">Reference proteome</keyword>
<evidence type="ECO:0000313" key="2">
    <source>
        <dbReference type="Proteomes" id="UP001227543"/>
    </source>
</evidence>
<evidence type="ECO:0000313" key="1">
    <source>
        <dbReference type="EMBL" id="KAK1492007.1"/>
    </source>
</evidence>
<accession>A0ABQ9R1D8</accession>
<comment type="caution">
    <text evidence="1">The sequence shown here is derived from an EMBL/GenBank/DDBJ whole genome shotgun (WGS) entry which is preliminary data.</text>
</comment>